<feature type="transmembrane region" description="Helical" evidence="1">
    <location>
        <begin position="7"/>
        <end position="26"/>
    </location>
</feature>
<dbReference type="KEGG" id="cbar:PATL70BA_0313"/>
<keyword evidence="3" id="KW-1185">Reference proteome</keyword>
<gene>
    <name evidence="2" type="ORF">PATL70BA_0313</name>
</gene>
<accession>A0A3P7RZP5</accession>
<dbReference type="AlphaFoldDB" id="A0A3P7RZP5"/>
<proteinExistence type="predicted"/>
<evidence type="ECO:0000313" key="3">
    <source>
        <dbReference type="Proteomes" id="UP000279029"/>
    </source>
</evidence>
<keyword evidence="1" id="KW-1133">Transmembrane helix</keyword>
<evidence type="ECO:0000313" key="2">
    <source>
        <dbReference type="EMBL" id="VDN46159.1"/>
    </source>
</evidence>
<dbReference type="EMBL" id="LR130778">
    <property type="protein sequence ID" value="VDN46159.1"/>
    <property type="molecule type" value="Genomic_DNA"/>
</dbReference>
<dbReference type="Proteomes" id="UP000279029">
    <property type="component" value="Chromosome"/>
</dbReference>
<organism evidence="2 3">
    <name type="scientific">Petrocella atlantisensis</name>
    <dbReference type="NCBI Taxonomy" id="2173034"/>
    <lineage>
        <taxon>Bacteria</taxon>
        <taxon>Bacillati</taxon>
        <taxon>Bacillota</taxon>
        <taxon>Clostridia</taxon>
        <taxon>Lachnospirales</taxon>
        <taxon>Vallitaleaceae</taxon>
        <taxon>Petrocella</taxon>
    </lineage>
</organism>
<sequence length="563" mass="63906">MKIAYPYRFLLIIGVLVILSLIVMFYSNGEDKTSTDEPEVPIVEVVPIIEKEPINMVEEQSKYKKASELGMAKDNADAGDSNADIFTTALNNNGGITIDGSYYIGYADEDVTNNQIEIIGMDGAELIFDNEDITVLFDPNELKSLTIRNLGFVNLNIKKSLFIVHHGDEGKSTKTDKIIIEDSTFDGEISLYRDRGVTSMNPNTVDFGIDTFVFNNNTVTNTTLSFIVLTDMPLRHVEIGHNDIRNFKYVFFNASITNGIQYEDEIFESRDYMHVHHNTVINDDDWWAQEGSGSYHAFVLVENLEVLYEFNHVEGLKADFDVSLYDAYLSSRFVTYTNNTWINNVSFEKDKIYNNLIKSKGGNVNGVPVNRVYTNNTFIIEESYAERLGQSKEDLFVYFYDLTTSADNYTIENNIIDVYDLRFVKSSDLISHFKFNNNVIKAKYALGSLVIIRLTDDDLPTIQVNNNTVEIEQTNDHPSGDDVGLRMIGMVDDRSTKTNTQKAELIEMKGNTIVAPLTYLMYNTIAKKIEVDDNSITVIGERFVSMVNNDEHPQLLKIDINKK</sequence>
<keyword evidence="1" id="KW-0812">Transmembrane</keyword>
<protein>
    <recommendedName>
        <fullName evidence="4">Right handed beta helix domain-containing protein</fullName>
    </recommendedName>
</protein>
<name>A0A3P7RZP5_9FIRM</name>
<evidence type="ECO:0000256" key="1">
    <source>
        <dbReference type="SAM" id="Phobius"/>
    </source>
</evidence>
<keyword evidence="1" id="KW-0472">Membrane</keyword>
<reference evidence="2 3" key="1">
    <citation type="submission" date="2018-09" db="EMBL/GenBank/DDBJ databases">
        <authorList>
            <person name="Postec A."/>
        </authorList>
    </citation>
    <scope>NUCLEOTIDE SEQUENCE [LARGE SCALE GENOMIC DNA]</scope>
    <source>
        <strain evidence="2">70B-A</strain>
    </source>
</reference>
<evidence type="ECO:0008006" key="4">
    <source>
        <dbReference type="Google" id="ProtNLM"/>
    </source>
</evidence>